<evidence type="ECO:0000313" key="2">
    <source>
        <dbReference type="EMBL" id="CAF3031796.1"/>
    </source>
</evidence>
<accession>A0A7R8D5M7</accession>
<dbReference type="AlphaFoldDB" id="A0A7R8D5M7"/>
<dbReference type="Proteomes" id="UP000675881">
    <property type="component" value="Chromosome 8"/>
</dbReference>
<evidence type="ECO:0000313" key="3">
    <source>
        <dbReference type="Proteomes" id="UP000675881"/>
    </source>
</evidence>
<proteinExistence type="predicted"/>
<feature type="region of interest" description="Disordered" evidence="1">
    <location>
        <begin position="242"/>
        <end position="270"/>
    </location>
</feature>
<keyword evidence="3" id="KW-1185">Reference proteome</keyword>
<feature type="compositionally biased region" description="Polar residues" evidence="1">
    <location>
        <begin position="55"/>
        <end position="68"/>
    </location>
</feature>
<feature type="region of interest" description="Disordered" evidence="1">
    <location>
        <begin position="578"/>
        <end position="621"/>
    </location>
</feature>
<feature type="region of interest" description="Disordered" evidence="1">
    <location>
        <begin position="55"/>
        <end position="77"/>
    </location>
</feature>
<sequence>MKNMKSKNIRYASDGGRSRKEGTPNSSSSEESEEYLPLGKDSEYSYLNKIQIHSVTEPNEASATSSRPTPRGKTHACGFCEKESTKNATVYPPEAQEMMANLEKEILIQHGADSVRVMNAEIQKRLPYKLLIGTIKKRRALLESKARVEQLCADITPSPNSTKFSYAWTELEVETMVDAMRSYNGDQKDLAWNLAKLLYGRSVKSIEAKLLTKEFRAVDEKRGVIDHVIQSTPNAKKVLAENRDSVARTKSRSEKIGKKRSRSADDSLDLLDDNPRAGLKLFRPAVETLPLQTPSRKSKSAVSTASQTEQVLVECDLPETLFASQDPKASSEEGELSEADLMEIASNVPSCESSMLGMSEHECLNESVNTWVRGCRLRSSIEEDTHKGCEMRARIVSHTVANKKAGNKKRKNKNKKKKAKVERGAMDRIRALEVRMDRALAKITSTLQALARSGLRPISEKGMNPRKSLRTTHGGRYEVKFDAQRFGNDRRDLPVERPSIRRSTLKPRQKFVQHVQMQEKSGKFTKTRECSQCPVHCMNRFAALEEVRDTMVTDRECIVEPAAKASYKQALLKKAADIFGKKPKKGVNPQKSESSLCFDAKRLGEGSDQVGSEDPRRKISS</sequence>
<protein>
    <submittedName>
        <fullName evidence="2">(salmon louse) hypothetical protein</fullName>
    </submittedName>
</protein>
<dbReference type="EMBL" id="HG994587">
    <property type="protein sequence ID" value="CAF3031796.1"/>
    <property type="molecule type" value="Genomic_DNA"/>
</dbReference>
<organism evidence="2 3">
    <name type="scientific">Lepeophtheirus salmonis</name>
    <name type="common">Salmon louse</name>
    <name type="synonym">Caligus salmonis</name>
    <dbReference type="NCBI Taxonomy" id="72036"/>
    <lineage>
        <taxon>Eukaryota</taxon>
        <taxon>Metazoa</taxon>
        <taxon>Ecdysozoa</taxon>
        <taxon>Arthropoda</taxon>
        <taxon>Crustacea</taxon>
        <taxon>Multicrustacea</taxon>
        <taxon>Hexanauplia</taxon>
        <taxon>Copepoda</taxon>
        <taxon>Siphonostomatoida</taxon>
        <taxon>Caligidae</taxon>
        <taxon>Lepeophtheirus</taxon>
    </lineage>
</organism>
<reference evidence="2" key="1">
    <citation type="submission" date="2021-02" db="EMBL/GenBank/DDBJ databases">
        <authorList>
            <person name="Bekaert M."/>
        </authorList>
    </citation>
    <scope>NUCLEOTIDE SEQUENCE</scope>
    <source>
        <strain evidence="2">IoA-00</strain>
    </source>
</reference>
<gene>
    <name evidence="2" type="ORF">LSAA_14301</name>
</gene>
<evidence type="ECO:0000256" key="1">
    <source>
        <dbReference type="SAM" id="MobiDB-lite"/>
    </source>
</evidence>
<feature type="region of interest" description="Disordered" evidence="1">
    <location>
        <begin position="1"/>
        <end position="39"/>
    </location>
</feature>
<feature type="compositionally biased region" description="Basic and acidic residues" evidence="1">
    <location>
        <begin position="242"/>
        <end position="256"/>
    </location>
</feature>
<name>A0A7R8D5M7_LEPSM</name>